<proteinExistence type="predicted"/>
<dbReference type="Proteomes" id="UP001305521">
    <property type="component" value="Chromosome"/>
</dbReference>
<evidence type="ECO:0000256" key="1">
    <source>
        <dbReference type="ARBA" id="ARBA00022729"/>
    </source>
</evidence>
<protein>
    <submittedName>
        <fullName evidence="4">Transporter substrate-binding domain-containing protein</fullName>
    </submittedName>
</protein>
<feature type="chain" id="PRO_5046448936" evidence="2">
    <location>
        <begin position="24"/>
        <end position="263"/>
    </location>
</feature>
<dbReference type="RefSeq" id="WP_318647356.1">
    <property type="nucleotide sequence ID" value="NZ_CP137852.1"/>
</dbReference>
<evidence type="ECO:0000256" key="2">
    <source>
        <dbReference type="SAM" id="SignalP"/>
    </source>
</evidence>
<keyword evidence="1 2" id="KW-0732">Signal</keyword>
<organism evidence="4 5">
    <name type="scientific">Sediminicoccus rosea</name>
    <dbReference type="NCBI Taxonomy" id="1225128"/>
    <lineage>
        <taxon>Bacteria</taxon>
        <taxon>Pseudomonadati</taxon>
        <taxon>Pseudomonadota</taxon>
        <taxon>Alphaproteobacteria</taxon>
        <taxon>Acetobacterales</taxon>
        <taxon>Roseomonadaceae</taxon>
        <taxon>Sediminicoccus</taxon>
    </lineage>
</organism>
<feature type="signal peptide" evidence="2">
    <location>
        <begin position="1"/>
        <end position="23"/>
    </location>
</feature>
<dbReference type="Gene3D" id="3.40.190.10">
    <property type="entry name" value="Periplasmic binding protein-like II"/>
    <property type="match status" value="2"/>
</dbReference>
<feature type="domain" description="Solute-binding protein family 3/N-terminal" evidence="3">
    <location>
        <begin position="38"/>
        <end position="256"/>
    </location>
</feature>
<dbReference type="Pfam" id="PF00497">
    <property type="entry name" value="SBP_bac_3"/>
    <property type="match status" value="1"/>
</dbReference>
<evidence type="ECO:0000313" key="4">
    <source>
        <dbReference type="EMBL" id="WPB83378.1"/>
    </source>
</evidence>
<name>A0ABZ0PDC5_9PROT</name>
<evidence type="ECO:0000313" key="5">
    <source>
        <dbReference type="Proteomes" id="UP001305521"/>
    </source>
</evidence>
<keyword evidence="5" id="KW-1185">Reference proteome</keyword>
<evidence type="ECO:0000259" key="3">
    <source>
        <dbReference type="SMART" id="SM00062"/>
    </source>
</evidence>
<accession>A0ABZ0PDC5</accession>
<dbReference type="SUPFAM" id="SSF53850">
    <property type="entry name" value="Periplasmic binding protein-like II"/>
    <property type="match status" value="1"/>
</dbReference>
<dbReference type="InterPro" id="IPR001638">
    <property type="entry name" value="Solute-binding_3/MltF_N"/>
</dbReference>
<dbReference type="SMART" id="SM00062">
    <property type="entry name" value="PBPb"/>
    <property type="match status" value="1"/>
</dbReference>
<gene>
    <name evidence="4" type="ORF">R9Z33_14845</name>
</gene>
<dbReference type="EMBL" id="CP137852">
    <property type="protein sequence ID" value="WPB83378.1"/>
    <property type="molecule type" value="Genomic_DNA"/>
</dbReference>
<dbReference type="PANTHER" id="PTHR35936">
    <property type="entry name" value="MEMBRANE-BOUND LYTIC MUREIN TRANSGLYCOSYLASE F"/>
    <property type="match status" value="1"/>
</dbReference>
<reference evidence="4 5" key="1">
    <citation type="submission" date="2023-11" db="EMBL/GenBank/DDBJ databases">
        <title>Arctic aerobic anoxygenic photoheterotroph Sediminicoccus rosea KRV36 adapts its photosynthesis to long days of polar summer.</title>
        <authorList>
            <person name="Tomasch J."/>
            <person name="Kopejtka K."/>
            <person name="Bily T."/>
            <person name="Gardiner A.T."/>
            <person name="Gardian Z."/>
            <person name="Shivaramu S."/>
            <person name="Koblizek M."/>
            <person name="Engelhardt F."/>
            <person name="Kaftan D."/>
        </authorList>
    </citation>
    <scope>NUCLEOTIDE SEQUENCE [LARGE SCALE GENOMIC DNA]</scope>
    <source>
        <strain evidence="4 5">R-30</strain>
    </source>
</reference>
<sequence>MLFARRALPALLGAAGVAASARANPPGGALGRILARGRIRIGVWLEGGPYGFRRPDGALSGMEVETARDIARSLGVEAELVPMAFSQRFPMVAGGSVDIGCALMLITPPRLRQVAFAAPHGEFSTVLATTRHLDVTSLAELSGRRILALSNDMLGDDPGLPPDAEIHIIPSYDRAIAMLHAEEAAAVVVGLTTFRRLALAHPEEQMRILAPLGEFRYAVAAPLGEPDLLRFLNTWVFLRDEDGTLATLYETFFGGPRPVVARL</sequence>
<dbReference type="PANTHER" id="PTHR35936:SF17">
    <property type="entry name" value="ARGININE-BINDING EXTRACELLULAR PROTEIN ARTP"/>
    <property type="match status" value="1"/>
</dbReference>